<reference evidence="2 3" key="1">
    <citation type="submission" date="2020-07" db="EMBL/GenBank/DDBJ databases">
        <title>Comparative genomics of pyrophilous fungi reveals a link between fire events and developmental genes.</title>
        <authorList>
            <consortium name="DOE Joint Genome Institute"/>
            <person name="Steindorff A.S."/>
            <person name="Carver A."/>
            <person name="Calhoun S."/>
            <person name="Stillman K."/>
            <person name="Liu H."/>
            <person name="Lipzen A."/>
            <person name="Pangilinan J."/>
            <person name="Labutti K."/>
            <person name="Bruns T.D."/>
            <person name="Grigoriev I.V."/>
        </authorList>
    </citation>
    <scope>NUCLEOTIDE SEQUENCE [LARGE SCALE GENOMIC DNA]</scope>
    <source>
        <strain evidence="2 3">CBS 144469</strain>
    </source>
</reference>
<evidence type="ECO:0000313" key="2">
    <source>
        <dbReference type="EMBL" id="KAF6760388.1"/>
    </source>
</evidence>
<dbReference type="EMBL" id="JACGCI010000012">
    <property type="protein sequence ID" value="KAF6760388.1"/>
    <property type="molecule type" value="Genomic_DNA"/>
</dbReference>
<dbReference type="OrthoDB" id="2643056at2759"/>
<dbReference type="Pfam" id="PF18317">
    <property type="entry name" value="SDH_C"/>
    <property type="match status" value="1"/>
</dbReference>
<accession>A0A8H6IA73</accession>
<sequence>RNFRLLSSAHLSASDRPNWSRVPGIEVLLEQGYVQFELWTGRKCPKEQVSTRVLERY</sequence>
<dbReference type="Gene3D" id="3.40.50.720">
    <property type="entry name" value="NAD(P)-binding Rossmann-like Domain"/>
    <property type="match status" value="1"/>
</dbReference>
<dbReference type="SUPFAM" id="SSF51735">
    <property type="entry name" value="NAD(P)-binding Rossmann-fold domains"/>
    <property type="match status" value="1"/>
</dbReference>
<feature type="non-terminal residue" evidence="2">
    <location>
        <position position="1"/>
    </location>
</feature>
<dbReference type="Proteomes" id="UP000521943">
    <property type="component" value="Unassembled WGS sequence"/>
</dbReference>
<evidence type="ECO:0000313" key="3">
    <source>
        <dbReference type="Proteomes" id="UP000521943"/>
    </source>
</evidence>
<feature type="non-terminal residue" evidence="2">
    <location>
        <position position="57"/>
    </location>
</feature>
<dbReference type="InterPro" id="IPR041121">
    <property type="entry name" value="SDH_C"/>
</dbReference>
<keyword evidence="3" id="KW-1185">Reference proteome</keyword>
<evidence type="ECO:0000259" key="1">
    <source>
        <dbReference type="Pfam" id="PF18317"/>
    </source>
</evidence>
<name>A0A8H6IA73_9AGAR</name>
<dbReference type="InterPro" id="IPR036291">
    <property type="entry name" value="NAD(P)-bd_dom_sf"/>
</dbReference>
<gene>
    <name evidence="2" type="ORF">DFP72DRAFT_750573</name>
</gene>
<organism evidence="2 3">
    <name type="scientific">Ephemerocybe angulata</name>
    <dbReference type="NCBI Taxonomy" id="980116"/>
    <lineage>
        <taxon>Eukaryota</taxon>
        <taxon>Fungi</taxon>
        <taxon>Dikarya</taxon>
        <taxon>Basidiomycota</taxon>
        <taxon>Agaricomycotina</taxon>
        <taxon>Agaricomycetes</taxon>
        <taxon>Agaricomycetidae</taxon>
        <taxon>Agaricales</taxon>
        <taxon>Agaricineae</taxon>
        <taxon>Psathyrellaceae</taxon>
        <taxon>Ephemerocybe</taxon>
    </lineage>
</organism>
<comment type="caution">
    <text evidence="2">The sequence shown here is derived from an EMBL/GenBank/DDBJ whole genome shotgun (WGS) entry which is preliminary data.</text>
</comment>
<proteinExistence type="predicted"/>
<dbReference type="AlphaFoldDB" id="A0A8H6IA73"/>
<protein>
    <recommendedName>
        <fullName evidence="1">SDH C-terminal domain-containing protein</fullName>
    </recommendedName>
</protein>
<feature type="domain" description="SDH C-terminal" evidence="1">
    <location>
        <begin position="24"/>
        <end position="49"/>
    </location>
</feature>